<accession>A0AAV7VGS4</accession>
<sequence length="68" mass="7144">ESDASIQSALSGPGRPCIVFTRPVVLESENPATRLSENHAAWVAISQPPSAMLHVVSPAPCVDSSVEF</sequence>
<keyword evidence="2" id="KW-1185">Reference proteome</keyword>
<name>A0AAV7VGS4_PLEWA</name>
<feature type="non-terminal residue" evidence="1">
    <location>
        <position position="1"/>
    </location>
</feature>
<comment type="caution">
    <text evidence="1">The sequence shown here is derived from an EMBL/GenBank/DDBJ whole genome shotgun (WGS) entry which is preliminary data.</text>
</comment>
<dbReference type="AlphaFoldDB" id="A0AAV7VGS4"/>
<protein>
    <submittedName>
        <fullName evidence="1">Uncharacterized protein</fullName>
    </submittedName>
</protein>
<evidence type="ECO:0000313" key="2">
    <source>
        <dbReference type="Proteomes" id="UP001066276"/>
    </source>
</evidence>
<dbReference type="Proteomes" id="UP001066276">
    <property type="component" value="Chromosome 2_1"/>
</dbReference>
<gene>
    <name evidence="1" type="ORF">NDU88_003778</name>
</gene>
<reference evidence="1" key="1">
    <citation type="journal article" date="2022" name="bioRxiv">
        <title>Sequencing and chromosome-scale assembly of the giantPleurodeles waltlgenome.</title>
        <authorList>
            <person name="Brown T."/>
            <person name="Elewa A."/>
            <person name="Iarovenko S."/>
            <person name="Subramanian E."/>
            <person name="Araus A.J."/>
            <person name="Petzold A."/>
            <person name="Susuki M."/>
            <person name="Suzuki K.-i.T."/>
            <person name="Hayashi T."/>
            <person name="Toyoda A."/>
            <person name="Oliveira C."/>
            <person name="Osipova E."/>
            <person name="Leigh N.D."/>
            <person name="Simon A."/>
            <person name="Yun M.H."/>
        </authorList>
    </citation>
    <scope>NUCLEOTIDE SEQUENCE</scope>
    <source>
        <strain evidence="1">20211129_DDA</strain>
        <tissue evidence="1">Liver</tissue>
    </source>
</reference>
<dbReference type="EMBL" id="JANPWB010000003">
    <property type="protein sequence ID" value="KAJ1199947.1"/>
    <property type="molecule type" value="Genomic_DNA"/>
</dbReference>
<feature type="non-terminal residue" evidence="1">
    <location>
        <position position="68"/>
    </location>
</feature>
<proteinExistence type="predicted"/>
<evidence type="ECO:0000313" key="1">
    <source>
        <dbReference type="EMBL" id="KAJ1199947.1"/>
    </source>
</evidence>
<organism evidence="1 2">
    <name type="scientific">Pleurodeles waltl</name>
    <name type="common">Iberian ribbed newt</name>
    <dbReference type="NCBI Taxonomy" id="8319"/>
    <lineage>
        <taxon>Eukaryota</taxon>
        <taxon>Metazoa</taxon>
        <taxon>Chordata</taxon>
        <taxon>Craniata</taxon>
        <taxon>Vertebrata</taxon>
        <taxon>Euteleostomi</taxon>
        <taxon>Amphibia</taxon>
        <taxon>Batrachia</taxon>
        <taxon>Caudata</taxon>
        <taxon>Salamandroidea</taxon>
        <taxon>Salamandridae</taxon>
        <taxon>Pleurodelinae</taxon>
        <taxon>Pleurodeles</taxon>
    </lineage>
</organism>